<keyword evidence="5 16" id="KW-0349">Heme</keyword>
<evidence type="ECO:0000256" key="13">
    <source>
        <dbReference type="PIRSR" id="PIRSR600823-3"/>
    </source>
</evidence>
<dbReference type="InterPro" id="IPR033905">
    <property type="entry name" value="Secretory_peroxidase"/>
</dbReference>
<dbReference type="Gene3D" id="1.10.420.10">
    <property type="entry name" value="Peroxidase, domain 2"/>
    <property type="match status" value="1"/>
</dbReference>
<keyword evidence="10 15" id="KW-1015">Disulfide bond</keyword>
<protein>
    <recommendedName>
        <fullName evidence="3 16">Peroxidase</fullName>
        <ecNumber evidence="3 16">1.11.1.7</ecNumber>
    </recommendedName>
</protein>
<dbReference type="SUPFAM" id="SSF48113">
    <property type="entry name" value="Heme-dependent peroxidases"/>
    <property type="match status" value="1"/>
</dbReference>
<gene>
    <name evidence="18" type="ORF">RJ641_004381</name>
</gene>
<reference evidence="18 19" key="1">
    <citation type="submission" date="2023-12" db="EMBL/GenBank/DDBJ databases">
        <title>A high-quality genome assembly for Dillenia turbinata (Dilleniales).</title>
        <authorList>
            <person name="Chanderbali A."/>
        </authorList>
    </citation>
    <scope>NUCLEOTIDE SEQUENCE [LARGE SCALE GENOMIC DNA]</scope>
    <source>
        <strain evidence="18">LSX21</strain>
        <tissue evidence="18">Leaf</tissue>
    </source>
</reference>
<comment type="caution">
    <text evidence="18">The sequence shown here is derived from an EMBL/GenBank/DDBJ whole genome shotgun (WGS) entry which is preliminary data.</text>
</comment>
<dbReference type="PRINTS" id="PR00461">
    <property type="entry name" value="PLPEROXIDASE"/>
</dbReference>
<dbReference type="AlphaFoldDB" id="A0AAN8ZA18"/>
<feature type="binding site" evidence="13">
    <location>
        <position position="197"/>
    </location>
    <ligand>
        <name>Ca(2+)</name>
        <dbReference type="ChEBI" id="CHEBI:29108"/>
        <label>2</label>
    </ligand>
</feature>
<keyword evidence="9 13" id="KW-0408">Iron</keyword>
<feature type="site" description="Transition state stabilizer" evidence="14">
    <location>
        <position position="65"/>
    </location>
</feature>
<dbReference type="PANTHER" id="PTHR31517">
    <property type="match status" value="1"/>
</dbReference>
<dbReference type="PANTHER" id="PTHR31517:SF81">
    <property type="entry name" value="PEROXIDASE"/>
    <property type="match status" value="1"/>
</dbReference>
<evidence type="ECO:0000256" key="11">
    <source>
        <dbReference type="PIRSR" id="PIRSR600823-1"/>
    </source>
</evidence>
<feature type="binding site" description="axial binding residue" evidence="13">
    <location>
        <position position="196"/>
    </location>
    <ligand>
        <name>heme b</name>
        <dbReference type="ChEBI" id="CHEBI:60344"/>
    </ligand>
    <ligandPart>
        <name>Fe</name>
        <dbReference type="ChEBI" id="CHEBI:18248"/>
    </ligandPart>
</feature>
<organism evidence="18 19">
    <name type="scientific">Dillenia turbinata</name>
    <dbReference type="NCBI Taxonomy" id="194707"/>
    <lineage>
        <taxon>Eukaryota</taxon>
        <taxon>Viridiplantae</taxon>
        <taxon>Streptophyta</taxon>
        <taxon>Embryophyta</taxon>
        <taxon>Tracheophyta</taxon>
        <taxon>Spermatophyta</taxon>
        <taxon>Magnoliopsida</taxon>
        <taxon>eudicotyledons</taxon>
        <taxon>Gunneridae</taxon>
        <taxon>Pentapetalae</taxon>
        <taxon>Dilleniales</taxon>
        <taxon>Dilleniaceae</taxon>
        <taxon>Dillenia</taxon>
    </lineage>
</organism>
<keyword evidence="7 16" id="KW-0732">Signal</keyword>
<dbReference type="InterPro" id="IPR000823">
    <property type="entry name" value="Peroxidase_pln"/>
</dbReference>
<feature type="binding site" evidence="13">
    <location>
        <position position="75"/>
    </location>
    <ligand>
        <name>Ca(2+)</name>
        <dbReference type="ChEBI" id="CHEBI:29108"/>
        <label>1</label>
    </ligand>
</feature>
<evidence type="ECO:0000259" key="17">
    <source>
        <dbReference type="PROSITE" id="PS50873"/>
    </source>
</evidence>
<comment type="function">
    <text evidence="16">Removal of H(2)O(2), oxidation of toxic reductants, biosynthesis and degradation of lignin, suberization, auxin catabolism, response to environmental stresses such as wounding, pathogen attack and oxidative stress.</text>
</comment>
<dbReference type="GO" id="GO:0046872">
    <property type="term" value="F:metal ion binding"/>
    <property type="evidence" value="ECO:0007669"/>
    <property type="project" value="UniProtKB-UniRule"/>
</dbReference>
<dbReference type="EMBL" id="JBAMMX010000012">
    <property type="protein sequence ID" value="KAK6930287.1"/>
    <property type="molecule type" value="Genomic_DNA"/>
</dbReference>
<accession>A0AAN8ZA18</accession>
<dbReference type="PROSITE" id="PS50873">
    <property type="entry name" value="PEROXIDASE_4"/>
    <property type="match status" value="1"/>
</dbReference>
<dbReference type="PRINTS" id="PR00458">
    <property type="entry name" value="PEROXIDASE"/>
</dbReference>
<keyword evidence="4 16" id="KW-0575">Peroxidase</keyword>
<feature type="binding site" evidence="12">
    <location>
        <position position="166"/>
    </location>
    <ligand>
        <name>substrate</name>
    </ligand>
</feature>
<dbReference type="GO" id="GO:0005576">
    <property type="term" value="C:extracellular region"/>
    <property type="evidence" value="ECO:0007669"/>
    <property type="project" value="UniProtKB-SubCell"/>
</dbReference>
<feature type="disulfide bond" evidence="15">
    <location>
        <begin position="71"/>
        <end position="76"/>
    </location>
</feature>
<name>A0AAN8ZA18_9MAGN</name>
<comment type="subcellular location">
    <subcellularLocation>
        <location evidence="16">Secreted</location>
    </subcellularLocation>
</comment>
<evidence type="ECO:0000256" key="6">
    <source>
        <dbReference type="ARBA" id="ARBA00022723"/>
    </source>
</evidence>
<feature type="domain" description="Plant heme peroxidase family profile" evidence="17">
    <location>
        <begin position="28"/>
        <end position="329"/>
    </location>
</feature>
<dbReference type="PROSITE" id="PS00435">
    <property type="entry name" value="PEROXIDASE_1"/>
    <property type="match status" value="1"/>
</dbReference>
<comment type="catalytic activity">
    <reaction evidence="1 16">
        <text>2 a phenolic donor + H2O2 = 2 a phenolic radical donor + 2 H2O</text>
        <dbReference type="Rhea" id="RHEA:56136"/>
        <dbReference type="ChEBI" id="CHEBI:15377"/>
        <dbReference type="ChEBI" id="CHEBI:16240"/>
        <dbReference type="ChEBI" id="CHEBI:139520"/>
        <dbReference type="ChEBI" id="CHEBI:139521"/>
        <dbReference type="EC" id="1.11.1.7"/>
    </reaction>
</comment>
<feature type="binding site" evidence="13">
    <location>
        <position position="70"/>
    </location>
    <ligand>
        <name>Ca(2+)</name>
        <dbReference type="ChEBI" id="CHEBI:29108"/>
        <label>1</label>
    </ligand>
</feature>
<dbReference type="GO" id="GO:0140825">
    <property type="term" value="F:lactoperoxidase activity"/>
    <property type="evidence" value="ECO:0007669"/>
    <property type="project" value="UniProtKB-EC"/>
</dbReference>
<proteinExistence type="inferred from homology"/>
<evidence type="ECO:0000256" key="9">
    <source>
        <dbReference type="ARBA" id="ARBA00023004"/>
    </source>
</evidence>
<evidence type="ECO:0000256" key="14">
    <source>
        <dbReference type="PIRSR" id="PIRSR600823-4"/>
    </source>
</evidence>
<keyword evidence="8 16" id="KW-0560">Oxidoreductase</keyword>
<dbReference type="GO" id="GO:0020037">
    <property type="term" value="F:heme binding"/>
    <property type="evidence" value="ECO:0007669"/>
    <property type="project" value="UniProtKB-UniRule"/>
</dbReference>
<feature type="binding site" evidence="13">
    <location>
        <position position="79"/>
    </location>
    <ligand>
        <name>Ca(2+)</name>
        <dbReference type="ChEBI" id="CHEBI:29108"/>
        <label>1</label>
    </ligand>
</feature>
<feature type="binding site" evidence="13">
    <location>
        <position position="77"/>
    </location>
    <ligand>
        <name>Ca(2+)</name>
        <dbReference type="ChEBI" id="CHEBI:29108"/>
        <label>1</label>
    </ligand>
</feature>
<evidence type="ECO:0000313" key="18">
    <source>
        <dbReference type="EMBL" id="KAK6930287.1"/>
    </source>
</evidence>
<keyword evidence="6 13" id="KW-0479">Metal-binding</keyword>
<comment type="similarity">
    <text evidence="16">Belongs to the peroxidase family. Classical plant (class III) peroxidase subfamily.</text>
</comment>
<dbReference type="EC" id="1.11.1.7" evidence="3 16"/>
<dbReference type="InterPro" id="IPR002016">
    <property type="entry name" value="Haem_peroxidase"/>
</dbReference>
<dbReference type="GO" id="GO:0006979">
    <property type="term" value="P:response to oxidative stress"/>
    <property type="evidence" value="ECO:0007669"/>
    <property type="project" value="UniProtKB-UniRule"/>
</dbReference>
<evidence type="ECO:0000256" key="15">
    <source>
        <dbReference type="PIRSR" id="PIRSR600823-5"/>
    </source>
</evidence>
<dbReference type="GO" id="GO:0042744">
    <property type="term" value="P:hydrogen peroxide catabolic process"/>
    <property type="evidence" value="ECO:0007669"/>
    <property type="project" value="UniProtKB-KW"/>
</dbReference>
<comment type="similarity">
    <text evidence="2">Belongs to the peroxidase family. Ascorbate peroxidase subfamily.</text>
</comment>
<evidence type="ECO:0000256" key="3">
    <source>
        <dbReference type="ARBA" id="ARBA00012313"/>
    </source>
</evidence>
<evidence type="ECO:0000256" key="7">
    <source>
        <dbReference type="ARBA" id="ARBA00022729"/>
    </source>
</evidence>
<keyword evidence="13 16" id="KW-0106">Calcium</keyword>
<feature type="disulfide bond" evidence="15">
    <location>
        <begin position="38"/>
        <end position="118"/>
    </location>
</feature>
<keyword evidence="16" id="KW-0376">Hydrogen peroxide</keyword>
<sequence length="329" mass="35328">SSGIMGLATLVLVTTFLATFQSGAEGEGLSYDFYAKSCPPLEDIVRATLQNIFLTDPTTPAALLRLMFHDCQVQGCDASILLDQGSGNLAPEMASSRNSAIQKREAINAIKTMTETACPGQVSCADIVILAAREAVSMSGGPLIRVPLGRRDSKISNYRLADASLPHPNTGVNDMLNIFAKKGMTIEETVAILGAHTLGVTHCFNVLDRLNRMQGGAGSSGDIDGGFLLFLRLTCPPMSLISNTSFVANDPSMFTFDNQYYAMAMGGRGVLRIDAEMASDPRTARIMSHFSMNQDAFFRAFSSAFVKLSTSGVLTRNQGVIRRTCNLLD</sequence>
<comment type="cofactor">
    <cofactor evidence="13 16">
        <name>Ca(2+)</name>
        <dbReference type="ChEBI" id="CHEBI:29108"/>
    </cofactor>
    <text evidence="13 16">Binds 2 calcium ions per subunit.</text>
</comment>
<evidence type="ECO:0000256" key="4">
    <source>
        <dbReference type="ARBA" id="ARBA00022559"/>
    </source>
</evidence>
<dbReference type="Proteomes" id="UP001370490">
    <property type="component" value="Unassembled WGS sequence"/>
</dbReference>
<dbReference type="InterPro" id="IPR010255">
    <property type="entry name" value="Haem_peroxidase_sf"/>
</dbReference>
<feature type="signal peptide" evidence="16">
    <location>
        <begin position="1"/>
        <end position="26"/>
    </location>
</feature>
<keyword evidence="16" id="KW-0964">Secreted</keyword>
<feature type="non-terminal residue" evidence="18">
    <location>
        <position position="1"/>
    </location>
</feature>
<feature type="active site" description="Proton acceptor" evidence="11">
    <location>
        <position position="69"/>
    </location>
</feature>
<evidence type="ECO:0000256" key="2">
    <source>
        <dbReference type="ARBA" id="ARBA00006873"/>
    </source>
</evidence>
<evidence type="ECO:0000313" key="19">
    <source>
        <dbReference type="Proteomes" id="UP001370490"/>
    </source>
</evidence>
<evidence type="ECO:0000256" key="5">
    <source>
        <dbReference type="ARBA" id="ARBA00022617"/>
    </source>
</evidence>
<keyword evidence="19" id="KW-1185">Reference proteome</keyword>
<dbReference type="Gene3D" id="1.10.520.10">
    <property type="match status" value="1"/>
</dbReference>
<evidence type="ECO:0000256" key="8">
    <source>
        <dbReference type="ARBA" id="ARBA00023002"/>
    </source>
</evidence>
<evidence type="ECO:0000256" key="10">
    <source>
        <dbReference type="ARBA" id="ARBA00023157"/>
    </source>
</evidence>
<dbReference type="InterPro" id="IPR019793">
    <property type="entry name" value="Peroxidases_heam-ligand_BS"/>
</dbReference>
<evidence type="ECO:0000256" key="16">
    <source>
        <dbReference type="RuleBase" id="RU362060"/>
    </source>
</evidence>
<feature type="chain" id="PRO_5042672805" description="Peroxidase" evidence="16">
    <location>
        <begin position="27"/>
        <end position="329"/>
    </location>
</feature>
<evidence type="ECO:0000256" key="1">
    <source>
        <dbReference type="ARBA" id="ARBA00000189"/>
    </source>
</evidence>
<dbReference type="CDD" id="cd00693">
    <property type="entry name" value="secretory_peroxidase"/>
    <property type="match status" value="1"/>
</dbReference>
<dbReference type="FunFam" id="1.10.420.10:FF:000007">
    <property type="entry name" value="Peroxidase"/>
    <property type="match status" value="1"/>
</dbReference>
<feature type="binding site" evidence="13">
    <location>
        <position position="73"/>
    </location>
    <ligand>
        <name>Ca(2+)</name>
        <dbReference type="ChEBI" id="CHEBI:29108"/>
        <label>1</label>
    </ligand>
</feature>
<feature type="disulfide bond" evidence="15">
    <location>
        <begin position="203"/>
        <end position="235"/>
    </location>
</feature>
<dbReference type="Pfam" id="PF00141">
    <property type="entry name" value="peroxidase"/>
    <property type="match status" value="1"/>
</dbReference>
<feature type="disulfide bond" evidence="15">
    <location>
        <begin position="124"/>
        <end position="325"/>
    </location>
</feature>
<comment type="cofactor">
    <cofactor evidence="13 16">
        <name>heme b</name>
        <dbReference type="ChEBI" id="CHEBI:60344"/>
    </cofactor>
    <text evidence="13 16">Binds 1 heme b (iron(II)-protoporphyrin IX) group per subunit.</text>
</comment>
<feature type="binding site" evidence="13">
    <location>
        <position position="257"/>
    </location>
    <ligand>
        <name>Ca(2+)</name>
        <dbReference type="ChEBI" id="CHEBI:29108"/>
        <label>2</label>
    </ligand>
</feature>
<evidence type="ECO:0000256" key="12">
    <source>
        <dbReference type="PIRSR" id="PIRSR600823-2"/>
    </source>
</evidence>